<dbReference type="PANTHER" id="PTHR10127:SF850">
    <property type="entry name" value="METALLOENDOPEPTIDASE"/>
    <property type="match status" value="1"/>
</dbReference>
<dbReference type="InterPro" id="IPR024079">
    <property type="entry name" value="MetalloPept_cat_dom_sf"/>
</dbReference>
<dbReference type="GO" id="GO:0006508">
    <property type="term" value="P:proteolysis"/>
    <property type="evidence" value="ECO:0007669"/>
    <property type="project" value="InterPro"/>
</dbReference>
<keyword evidence="5" id="KW-1185">Reference proteome</keyword>
<proteinExistence type="predicted"/>
<dbReference type="AlphaFoldDB" id="A0A0N4YNF9"/>
<dbReference type="SUPFAM" id="SSF55486">
    <property type="entry name" value="Metalloproteases ('zincins'), catalytic domain"/>
    <property type="match status" value="1"/>
</dbReference>
<evidence type="ECO:0000313" key="4">
    <source>
        <dbReference type="EMBL" id="VDL82497.1"/>
    </source>
</evidence>
<accession>A0A0N4YNF9</accession>
<dbReference type="Pfam" id="PF01400">
    <property type="entry name" value="Astacin"/>
    <property type="match status" value="1"/>
</dbReference>
<dbReference type="Proteomes" id="UP000271162">
    <property type="component" value="Unassembled WGS sequence"/>
</dbReference>
<dbReference type="EMBL" id="UYSL01023660">
    <property type="protein sequence ID" value="VDL82497.1"/>
    <property type="molecule type" value="Genomic_DNA"/>
</dbReference>
<dbReference type="PANTHER" id="PTHR10127">
    <property type="entry name" value="DISCOIDIN, CUB, EGF, LAMININ , AND ZINC METALLOPROTEASE DOMAIN CONTAINING"/>
    <property type="match status" value="1"/>
</dbReference>
<evidence type="ECO:0000256" key="1">
    <source>
        <dbReference type="PROSITE-ProRule" id="PRU01211"/>
    </source>
</evidence>
<dbReference type="Gene3D" id="3.40.390.10">
    <property type="entry name" value="Collagenase (Catalytic Domain)"/>
    <property type="match status" value="1"/>
</dbReference>
<feature type="chain" id="PRO_5043126039" evidence="2">
    <location>
        <begin position="18"/>
        <end position="172"/>
    </location>
</feature>
<evidence type="ECO:0000259" key="3">
    <source>
        <dbReference type="PROSITE" id="PS51864"/>
    </source>
</evidence>
<evidence type="ECO:0000313" key="5">
    <source>
        <dbReference type="Proteomes" id="UP000271162"/>
    </source>
</evidence>
<name>A0A0N4YNF9_NIPBR</name>
<evidence type="ECO:0000313" key="6">
    <source>
        <dbReference type="WBParaSite" id="NBR_0001877101-mRNA-1"/>
    </source>
</evidence>
<organism evidence="6">
    <name type="scientific">Nippostrongylus brasiliensis</name>
    <name type="common">Rat hookworm</name>
    <dbReference type="NCBI Taxonomy" id="27835"/>
    <lineage>
        <taxon>Eukaryota</taxon>
        <taxon>Metazoa</taxon>
        <taxon>Ecdysozoa</taxon>
        <taxon>Nematoda</taxon>
        <taxon>Chromadorea</taxon>
        <taxon>Rhabditida</taxon>
        <taxon>Rhabditina</taxon>
        <taxon>Rhabditomorpha</taxon>
        <taxon>Strongyloidea</taxon>
        <taxon>Heligmosomidae</taxon>
        <taxon>Nippostrongylus</taxon>
    </lineage>
</organism>
<sequence length="172" mass="19281">MRLILLLLLLLVVATQAGLPDLKGKVNDLKNDLKSKVKDLGSKIKNATVAKFKKFKDALENTGIEKLKSKLSAFKDKLKKKLQMTKEQAAEDMTRLWKSGVFYDFDEGIDFKTKDVFRQGAKKWEEVTCINFTESKTAEDKIVVIKSNGCWSLLGRNGSEQPLSLGDGCVHV</sequence>
<protein>
    <submittedName>
        <fullName evidence="6">Astacin domain-containing protein</fullName>
    </submittedName>
</protein>
<evidence type="ECO:0000256" key="2">
    <source>
        <dbReference type="SAM" id="SignalP"/>
    </source>
</evidence>
<reference evidence="4 5" key="2">
    <citation type="submission" date="2018-11" db="EMBL/GenBank/DDBJ databases">
        <authorList>
            <consortium name="Pathogen Informatics"/>
        </authorList>
    </citation>
    <scope>NUCLEOTIDE SEQUENCE [LARGE SCALE GENOMIC DNA]</scope>
</reference>
<gene>
    <name evidence="4" type="ORF">NBR_LOCUS18772</name>
</gene>
<dbReference type="WBParaSite" id="NBR_0001877101-mRNA-1">
    <property type="protein sequence ID" value="NBR_0001877101-mRNA-1"/>
    <property type="gene ID" value="NBR_0001877101"/>
</dbReference>
<dbReference type="PROSITE" id="PS51864">
    <property type="entry name" value="ASTACIN"/>
    <property type="match status" value="1"/>
</dbReference>
<keyword evidence="2" id="KW-0732">Signal</keyword>
<dbReference type="GO" id="GO:0004222">
    <property type="term" value="F:metalloendopeptidase activity"/>
    <property type="evidence" value="ECO:0007669"/>
    <property type="project" value="InterPro"/>
</dbReference>
<feature type="domain" description="Peptidase M12A" evidence="3">
    <location>
        <begin position="88"/>
        <end position="172"/>
    </location>
</feature>
<dbReference type="InterPro" id="IPR001506">
    <property type="entry name" value="Peptidase_M12A"/>
</dbReference>
<feature type="signal peptide" evidence="2">
    <location>
        <begin position="1"/>
        <end position="17"/>
    </location>
</feature>
<comment type="caution">
    <text evidence="1">Lacks conserved residue(s) required for the propagation of feature annotation.</text>
</comment>
<reference evidence="6" key="1">
    <citation type="submission" date="2017-02" db="UniProtKB">
        <authorList>
            <consortium name="WormBaseParasite"/>
        </authorList>
    </citation>
    <scope>IDENTIFICATION</scope>
</reference>